<dbReference type="AlphaFoldDB" id="A0A151GF42"/>
<protein>
    <submittedName>
        <fullName evidence="2">Uncharacterized protein</fullName>
    </submittedName>
</protein>
<feature type="region of interest" description="Disordered" evidence="1">
    <location>
        <begin position="42"/>
        <end position="174"/>
    </location>
</feature>
<gene>
    <name evidence="2" type="ORF">DCS_07682</name>
</gene>
<feature type="compositionally biased region" description="Acidic residues" evidence="1">
    <location>
        <begin position="113"/>
        <end position="140"/>
    </location>
</feature>
<feature type="compositionally biased region" description="Basic and acidic residues" evidence="1">
    <location>
        <begin position="96"/>
        <end position="112"/>
    </location>
</feature>
<feature type="region of interest" description="Disordered" evidence="1">
    <location>
        <begin position="225"/>
        <end position="273"/>
    </location>
</feature>
<evidence type="ECO:0000313" key="2">
    <source>
        <dbReference type="EMBL" id="KYK55718.1"/>
    </source>
</evidence>
<keyword evidence="3" id="KW-1185">Reference proteome</keyword>
<dbReference type="GeneID" id="63720325"/>
<dbReference type="EMBL" id="LAYC01000003">
    <property type="protein sequence ID" value="KYK55718.1"/>
    <property type="molecule type" value="Genomic_DNA"/>
</dbReference>
<reference evidence="2 3" key="1">
    <citation type="journal article" date="2016" name="Sci. Rep.">
        <title>Insights into Adaptations to a Near-Obligate Nematode Endoparasitic Lifestyle from the Finished Genome of Drechmeria coniospora.</title>
        <authorList>
            <person name="Zhang L."/>
            <person name="Zhou Z."/>
            <person name="Guo Q."/>
            <person name="Fokkens L."/>
            <person name="Miskei M."/>
            <person name="Pocsi I."/>
            <person name="Zhang W."/>
            <person name="Chen M."/>
            <person name="Wang L."/>
            <person name="Sun Y."/>
            <person name="Donzelli B.G."/>
            <person name="Gibson D.M."/>
            <person name="Nelson D.R."/>
            <person name="Luo J.G."/>
            <person name="Rep M."/>
            <person name="Liu H."/>
            <person name="Yang S."/>
            <person name="Wang J."/>
            <person name="Krasnoff S.B."/>
            <person name="Xu Y."/>
            <person name="Molnar I."/>
            <person name="Lin M."/>
        </authorList>
    </citation>
    <scope>NUCLEOTIDE SEQUENCE [LARGE SCALE GENOMIC DNA]</scope>
    <source>
        <strain evidence="2 3">ARSEF 6962</strain>
    </source>
</reference>
<evidence type="ECO:0000313" key="3">
    <source>
        <dbReference type="Proteomes" id="UP000076580"/>
    </source>
</evidence>
<comment type="caution">
    <text evidence="2">The sequence shown here is derived from an EMBL/GenBank/DDBJ whole genome shotgun (WGS) entry which is preliminary data.</text>
</comment>
<name>A0A151GF42_DRECN</name>
<feature type="compositionally biased region" description="Basic residues" evidence="1">
    <location>
        <begin position="145"/>
        <end position="170"/>
    </location>
</feature>
<organism evidence="2 3">
    <name type="scientific">Drechmeria coniospora</name>
    <name type="common">Nematophagous fungus</name>
    <name type="synonym">Meria coniospora</name>
    <dbReference type="NCBI Taxonomy" id="98403"/>
    <lineage>
        <taxon>Eukaryota</taxon>
        <taxon>Fungi</taxon>
        <taxon>Dikarya</taxon>
        <taxon>Ascomycota</taxon>
        <taxon>Pezizomycotina</taxon>
        <taxon>Sordariomycetes</taxon>
        <taxon>Hypocreomycetidae</taxon>
        <taxon>Hypocreales</taxon>
        <taxon>Ophiocordycipitaceae</taxon>
        <taxon>Drechmeria</taxon>
    </lineage>
</organism>
<feature type="compositionally biased region" description="Polar residues" evidence="1">
    <location>
        <begin position="54"/>
        <end position="75"/>
    </location>
</feature>
<evidence type="ECO:0000256" key="1">
    <source>
        <dbReference type="SAM" id="MobiDB-lite"/>
    </source>
</evidence>
<sequence>MEKFLHIGLHSTQPSTVYLFIYMARGGALARVALLQAEYVPLPDRPPTRLRKPSMSSSTGGHKTASSSTLGQKNPRQAKYGTAAAAGGDDSDEFTAEMRDRQARGKDPYKEDESSDFDDDDFDDDDDEEEDDDDDDDSDSDGLRRRAHRGRATTKVKGRGKGTRRMRIGRAFKSERLEDRERRAFALAVLDSPEQLMMYAQSTGDSIPSQRRRFCAMLAGFEPLPLLSSDNGSGSGSGRLGSKRPAAHPARDVRGKAKTSIGAGQESGDEWVD</sequence>
<proteinExistence type="predicted"/>
<dbReference type="Proteomes" id="UP000076580">
    <property type="component" value="Chromosome 03"/>
</dbReference>
<accession>A0A151GF42</accession>
<dbReference type="InParanoid" id="A0A151GF42"/>
<dbReference type="RefSeq" id="XP_040655070.1">
    <property type="nucleotide sequence ID" value="XM_040804966.1"/>
</dbReference>